<dbReference type="CDD" id="cd01948">
    <property type="entry name" value="EAL"/>
    <property type="match status" value="1"/>
</dbReference>
<feature type="compositionally biased region" description="Low complexity" evidence="2">
    <location>
        <begin position="389"/>
        <end position="400"/>
    </location>
</feature>
<dbReference type="SUPFAM" id="SSF52172">
    <property type="entry name" value="CheY-like"/>
    <property type="match status" value="1"/>
</dbReference>
<dbReference type="InterPro" id="IPR011006">
    <property type="entry name" value="CheY-like_superfamily"/>
</dbReference>
<dbReference type="InterPro" id="IPR001633">
    <property type="entry name" value="EAL_dom"/>
</dbReference>
<evidence type="ECO:0000256" key="1">
    <source>
        <dbReference type="PROSITE-ProRule" id="PRU00169"/>
    </source>
</evidence>
<dbReference type="Proteomes" id="UP001241747">
    <property type="component" value="Unassembled WGS sequence"/>
</dbReference>
<evidence type="ECO:0000259" key="4">
    <source>
        <dbReference type="PROSITE" id="PS50883"/>
    </source>
</evidence>
<dbReference type="SUPFAM" id="SSF141868">
    <property type="entry name" value="EAL domain-like"/>
    <property type="match status" value="1"/>
</dbReference>
<dbReference type="PROSITE" id="PS50110">
    <property type="entry name" value="RESPONSE_REGULATORY"/>
    <property type="match status" value="1"/>
</dbReference>
<dbReference type="SMART" id="SM00052">
    <property type="entry name" value="EAL"/>
    <property type="match status" value="1"/>
</dbReference>
<evidence type="ECO:0000259" key="3">
    <source>
        <dbReference type="PROSITE" id="PS50110"/>
    </source>
</evidence>
<dbReference type="EMBL" id="JAUSVY010000019">
    <property type="protein sequence ID" value="MDQ0507465.1"/>
    <property type="molecule type" value="Genomic_DNA"/>
</dbReference>
<feature type="domain" description="EAL" evidence="4">
    <location>
        <begin position="117"/>
        <end position="371"/>
    </location>
</feature>
<dbReference type="Pfam" id="PF00563">
    <property type="entry name" value="EAL"/>
    <property type="match status" value="1"/>
</dbReference>
<feature type="region of interest" description="Disordered" evidence="2">
    <location>
        <begin position="375"/>
        <end position="400"/>
    </location>
</feature>
<gene>
    <name evidence="5" type="ORF">QOZ94_004289</name>
</gene>
<proteinExistence type="predicted"/>
<evidence type="ECO:0000313" key="5">
    <source>
        <dbReference type="EMBL" id="MDQ0507465.1"/>
    </source>
</evidence>
<dbReference type="InterPro" id="IPR035919">
    <property type="entry name" value="EAL_sf"/>
</dbReference>
<keyword evidence="6" id="KW-1185">Reference proteome</keyword>
<feature type="domain" description="Response regulatory" evidence="3">
    <location>
        <begin position="1"/>
        <end position="102"/>
    </location>
</feature>
<dbReference type="Gene3D" id="3.20.20.450">
    <property type="entry name" value="EAL domain"/>
    <property type="match status" value="1"/>
</dbReference>
<dbReference type="InterPro" id="IPR001789">
    <property type="entry name" value="Sig_transdc_resp-reg_receiver"/>
</dbReference>
<evidence type="ECO:0000256" key="2">
    <source>
        <dbReference type="SAM" id="MobiDB-lite"/>
    </source>
</evidence>
<organism evidence="5 6">
    <name type="scientific">Xanthobacter agilis</name>
    <dbReference type="NCBI Taxonomy" id="47492"/>
    <lineage>
        <taxon>Bacteria</taxon>
        <taxon>Pseudomonadati</taxon>
        <taxon>Pseudomonadota</taxon>
        <taxon>Alphaproteobacteria</taxon>
        <taxon>Hyphomicrobiales</taxon>
        <taxon>Xanthobacteraceae</taxon>
        <taxon>Xanthobacter</taxon>
    </lineage>
</organism>
<dbReference type="Gene3D" id="3.40.50.2300">
    <property type="match status" value="1"/>
</dbReference>
<evidence type="ECO:0000313" key="6">
    <source>
        <dbReference type="Proteomes" id="UP001241747"/>
    </source>
</evidence>
<dbReference type="PANTHER" id="PTHR33121">
    <property type="entry name" value="CYCLIC DI-GMP PHOSPHODIESTERASE PDEF"/>
    <property type="match status" value="1"/>
</dbReference>
<dbReference type="PROSITE" id="PS50883">
    <property type="entry name" value="EAL"/>
    <property type="match status" value="1"/>
</dbReference>
<protein>
    <submittedName>
        <fullName evidence="5">EAL domain-containing protein (Putative c-di-GMP-specific phosphodiesterase class I)</fullName>
    </submittedName>
</protein>
<dbReference type="PANTHER" id="PTHR33121:SF79">
    <property type="entry name" value="CYCLIC DI-GMP PHOSPHODIESTERASE PDED-RELATED"/>
    <property type="match status" value="1"/>
</dbReference>
<feature type="modified residue" description="4-aspartylphosphate" evidence="1">
    <location>
        <position position="32"/>
    </location>
</feature>
<feature type="compositionally biased region" description="Basic and acidic residues" evidence="2">
    <location>
        <begin position="375"/>
        <end position="388"/>
    </location>
</feature>
<reference evidence="5 6" key="1">
    <citation type="submission" date="2023-07" db="EMBL/GenBank/DDBJ databases">
        <title>Genomic Encyclopedia of Type Strains, Phase IV (KMG-IV): sequencing the most valuable type-strain genomes for metagenomic binning, comparative biology and taxonomic classification.</title>
        <authorList>
            <person name="Goeker M."/>
        </authorList>
    </citation>
    <scope>NUCLEOTIDE SEQUENCE [LARGE SCALE GENOMIC DNA]</scope>
    <source>
        <strain evidence="5 6">DSM 3770</strain>
    </source>
</reference>
<sequence>MLALDGHDVDGMGDVTSFSLEDLGRYDLLLLDLSLPGLDGTEVIRALSRIPVRPQVVVISGKGEDVLSAVADAARLQGTPILAGFTKPFEPAALLRLVNDGCGVAQGPVRDAARTDGASIAAAIAAAMDRDALAVMFQPKVDARSLGFCGAELLLGNELPGIGRIAVPDLIAAASRDCALMARLSYYTIRAGLQGCRQWHARGYEGAVSINLPLELLIAADTPRMLVRMVVQEGLTPSAVICELTEDALYDRSSESLMALAQLRIAGFGLALDDVGQRQSGLLQLARLPVTELKIDMDLLHRARHSQKAQDIFSALVKLGHRLGMKVVAEGVETAEDLEATRRDTVDLIQGYLIARKMPIGELLAWLTAQDEKQDGRIGTDEGDRNERAGAGSASCIAGG</sequence>
<dbReference type="InterPro" id="IPR050706">
    <property type="entry name" value="Cyclic-di-GMP_PDE-like"/>
</dbReference>
<name>A0ABU0LK34_XANAG</name>
<keyword evidence="1" id="KW-0597">Phosphoprotein</keyword>
<comment type="caution">
    <text evidence="5">The sequence shown here is derived from an EMBL/GenBank/DDBJ whole genome shotgun (WGS) entry which is preliminary data.</text>
</comment>
<accession>A0ABU0LK34</accession>
<dbReference type="Pfam" id="PF00072">
    <property type="entry name" value="Response_reg"/>
    <property type="match status" value="1"/>
</dbReference>